<gene>
    <name evidence="1" type="ORF">TNCV_2151911</name>
</gene>
<organism evidence="1 2">
    <name type="scientific">Trichonephila clavipes</name>
    <name type="common">Golden silk orbweaver</name>
    <name type="synonym">Nephila clavipes</name>
    <dbReference type="NCBI Taxonomy" id="2585209"/>
    <lineage>
        <taxon>Eukaryota</taxon>
        <taxon>Metazoa</taxon>
        <taxon>Ecdysozoa</taxon>
        <taxon>Arthropoda</taxon>
        <taxon>Chelicerata</taxon>
        <taxon>Arachnida</taxon>
        <taxon>Araneae</taxon>
        <taxon>Araneomorphae</taxon>
        <taxon>Entelegynae</taxon>
        <taxon>Araneoidea</taxon>
        <taxon>Nephilidae</taxon>
        <taxon>Trichonephila</taxon>
    </lineage>
</organism>
<keyword evidence="2" id="KW-1185">Reference proteome</keyword>
<dbReference type="EMBL" id="BMAU01021022">
    <property type="protein sequence ID" value="GFX87138.1"/>
    <property type="molecule type" value="Genomic_DNA"/>
</dbReference>
<name>A0A8X6UXE3_TRICX</name>
<accession>A0A8X6UXE3</accession>
<sequence length="156" mass="17567">MMRRLSVRNPHSALICSHTESRASHDPIPGPLGYRGQSSPLKTHSVEGLKSLHVVLRNGVPAPYLPRPSTMDENATAGQSKTYPETSFNMILLRQKISNTSFDMSSPKTCRSSLIIPESREQRRPIDPSFLALYFRLKKKSPGVRFPFMSTLFTEH</sequence>
<evidence type="ECO:0000313" key="2">
    <source>
        <dbReference type="Proteomes" id="UP000887159"/>
    </source>
</evidence>
<dbReference type="AlphaFoldDB" id="A0A8X6UXE3"/>
<protein>
    <submittedName>
        <fullName evidence="1">Uncharacterized protein</fullName>
    </submittedName>
</protein>
<comment type="caution">
    <text evidence="1">The sequence shown here is derived from an EMBL/GenBank/DDBJ whole genome shotgun (WGS) entry which is preliminary data.</text>
</comment>
<dbReference type="Proteomes" id="UP000887159">
    <property type="component" value="Unassembled WGS sequence"/>
</dbReference>
<evidence type="ECO:0000313" key="1">
    <source>
        <dbReference type="EMBL" id="GFX87138.1"/>
    </source>
</evidence>
<reference evidence="1" key="1">
    <citation type="submission" date="2020-08" db="EMBL/GenBank/DDBJ databases">
        <title>Multicomponent nature underlies the extraordinary mechanical properties of spider dragline silk.</title>
        <authorList>
            <person name="Kono N."/>
            <person name="Nakamura H."/>
            <person name="Mori M."/>
            <person name="Yoshida Y."/>
            <person name="Ohtoshi R."/>
            <person name="Malay A.D."/>
            <person name="Moran D.A.P."/>
            <person name="Tomita M."/>
            <person name="Numata K."/>
            <person name="Arakawa K."/>
        </authorList>
    </citation>
    <scope>NUCLEOTIDE SEQUENCE</scope>
</reference>
<proteinExistence type="predicted"/>